<reference evidence="3 4" key="1">
    <citation type="submission" date="2023-11" db="EMBL/GenBank/DDBJ databases">
        <title>Unpublished Manusciprt.</title>
        <authorList>
            <person name="Saticioglu I.B."/>
            <person name="Ay H."/>
            <person name="Ajmi N."/>
            <person name="Altun S."/>
            <person name="Duman M."/>
        </authorList>
    </citation>
    <scope>NUCLEOTIDE SEQUENCE [LARGE SCALE GENOMIC DNA]</scope>
    <source>
        <strain evidence="3 4">Fl-318</strain>
    </source>
</reference>
<dbReference type="Pfam" id="PF13505">
    <property type="entry name" value="OMP_b-brl"/>
    <property type="match status" value="1"/>
</dbReference>
<evidence type="ECO:0000313" key="3">
    <source>
        <dbReference type="EMBL" id="MDX6190510.1"/>
    </source>
</evidence>
<evidence type="ECO:0000259" key="2">
    <source>
        <dbReference type="Pfam" id="PF13505"/>
    </source>
</evidence>
<keyword evidence="1" id="KW-0732">Signal</keyword>
<proteinExistence type="predicted"/>
<comment type="caution">
    <text evidence="3">The sequence shown here is derived from an EMBL/GenBank/DDBJ whole genome shotgun (WGS) entry which is preliminary data.</text>
</comment>
<protein>
    <submittedName>
        <fullName evidence="3">Outer membrane beta-barrel protein</fullName>
    </submittedName>
</protein>
<dbReference type="Proteomes" id="UP001273350">
    <property type="component" value="Unassembled WGS sequence"/>
</dbReference>
<name>A0ABU4RGC5_9FLAO</name>
<feature type="domain" description="Outer membrane protein beta-barrel" evidence="2">
    <location>
        <begin position="10"/>
        <end position="203"/>
    </location>
</feature>
<organism evidence="3 4">
    <name type="scientific">Flavobacterium cupriresistens</name>
    <dbReference type="NCBI Taxonomy" id="2893885"/>
    <lineage>
        <taxon>Bacteria</taxon>
        <taxon>Pseudomonadati</taxon>
        <taxon>Bacteroidota</taxon>
        <taxon>Flavobacteriia</taxon>
        <taxon>Flavobacteriales</taxon>
        <taxon>Flavobacteriaceae</taxon>
        <taxon>Flavobacterium</taxon>
    </lineage>
</organism>
<dbReference type="EMBL" id="JAWXVI010000007">
    <property type="protein sequence ID" value="MDX6190510.1"/>
    <property type="molecule type" value="Genomic_DNA"/>
</dbReference>
<accession>A0ABU4RGC5</accession>
<evidence type="ECO:0000313" key="4">
    <source>
        <dbReference type="Proteomes" id="UP001273350"/>
    </source>
</evidence>
<sequence>MMSQKKIVFLLFVFFTILQTQAQVSFKPGLRGGLSLSSISEMHGDYKPDFYVGGFGEINLTKRYALQPEITYTRQGSNDVARNYFEAGTSIEKVERLDLKLDYLSLSLLNKFTFGPGIQIQFGPSLDVLVDDNLAITKNRNDISFISGVAYRFPSGLTIEARFKKGFLDVLDSSYYSNNSNNYYWLGEYNVNNSFQFGVSYIFGK</sequence>
<keyword evidence="4" id="KW-1185">Reference proteome</keyword>
<dbReference type="InterPro" id="IPR027385">
    <property type="entry name" value="Beta-barrel_OMP"/>
</dbReference>
<gene>
    <name evidence="3" type="ORF">SGQ83_14200</name>
</gene>
<evidence type="ECO:0000256" key="1">
    <source>
        <dbReference type="ARBA" id="ARBA00022729"/>
    </source>
</evidence>